<keyword evidence="2 5" id="KW-0812">Transmembrane</keyword>
<evidence type="ECO:0000259" key="6">
    <source>
        <dbReference type="Pfam" id="PF02656"/>
    </source>
</evidence>
<feature type="domain" description="DUF202" evidence="6">
    <location>
        <begin position="133"/>
        <end position="207"/>
    </location>
</feature>
<dbReference type="Pfam" id="PF02656">
    <property type="entry name" value="DUF202"/>
    <property type="match status" value="1"/>
</dbReference>
<sequence>MFKSHDFERMRFVGSALVPDALLSLWFSGPAGFHSRARRTLRWFSSVSLRPGRTVDDVVARPATSAESRRRSCAMGQGLKGRSPFGSAISRLVSWYRWRGCRERTMKSQEQIEAMDDPPEDSAEKRTDFAYERTVQAASRTLMAGVRTSIAMIAFGFTIFKFFDYLEQGPSDMLGELSAQGPANAGLLLFGVGMIVLLLSVVDHVRDMYRLSDREDERFPFTASLVGAVLLLVLAGLVLVNLLTGVGPL</sequence>
<dbReference type="Proteomes" id="UP000321046">
    <property type="component" value="Unassembled WGS sequence"/>
</dbReference>
<proteinExistence type="predicted"/>
<comment type="subcellular location">
    <subcellularLocation>
        <location evidence="1">Endomembrane system</location>
        <topology evidence="1">Multi-pass membrane protein</topology>
    </subcellularLocation>
</comment>
<evidence type="ECO:0000256" key="3">
    <source>
        <dbReference type="ARBA" id="ARBA00022989"/>
    </source>
</evidence>
<dbReference type="AlphaFoldDB" id="A0A5C6XAX1"/>
<keyword evidence="3 5" id="KW-1133">Transmembrane helix</keyword>
<dbReference type="OrthoDB" id="582337at2"/>
<organism evidence="7 8">
    <name type="scientific">Lujinxingia vulgaris</name>
    <dbReference type="NCBI Taxonomy" id="2600176"/>
    <lineage>
        <taxon>Bacteria</taxon>
        <taxon>Deltaproteobacteria</taxon>
        <taxon>Bradymonadales</taxon>
        <taxon>Lujinxingiaceae</taxon>
        <taxon>Lujinxingia</taxon>
    </lineage>
</organism>
<comment type="caution">
    <text evidence="7">The sequence shown here is derived from an EMBL/GenBank/DDBJ whole genome shotgun (WGS) entry which is preliminary data.</text>
</comment>
<reference evidence="7 8" key="1">
    <citation type="submission" date="2019-08" db="EMBL/GenBank/DDBJ databases">
        <title>Bradymonadales sp. TMQ2.</title>
        <authorList>
            <person name="Liang Q."/>
        </authorList>
    </citation>
    <scope>NUCLEOTIDE SEQUENCE [LARGE SCALE GENOMIC DNA]</scope>
    <source>
        <strain evidence="7 8">TMQ2</strain>
    </source>
</reference>
<gene>
    <name evidence="7" type="ORF">FRC96_13990</name>
</gene>
<keyword evidence="4 5" id="KW-0472">Membrane</keyword>
<dbReference type="EMBL" id="VOSL01000055">
    <property type="protein sequence ID" value="TXD34308.1"/>
    <property type="molecule type" value="Genomic_DNA"/>
</dbReference>
<feature type="transmembrane region" description="Helical" evidence="5">
    <location>
        <begin position="183"/>
        <end position="202"/>
    </location>
</feature>
<accession>A0A5C6XAX1</accession>
<feature type="transmembrane region" description="Helical" evidence="5">
    <location>
        <begin position="223"/>
        <end position="243"/>
    </location>
</feature>
<feature type="transmembrane region" description="Helical" evidence="5">
    <location>
        <begin position="142"/>
        <end position="163"/>
    </location>
</feature>
<protein>
    <submittedName>
        <fullName evidence="7">DUF202 domain-containing protein</fullName>
    </submittedName>
</protein>
<evidence type="ECO:0000256" key="4">
    <source>
        <dbReference type="ARBA" id="ARBA00023136"/>
    </source>
</evidence>
<dbReference type="InterPro" id="IPR003807">
    <property type="entry name" value="DUF202"/>
</dbReference>
<name>A0A5C6XAX1_9DELT</name>
<evidence type="ECO:0000313" key="8">
    <source>
        <dbReference type="Proteomes" id="UP000321046"/>
    </source>
</evidence>
<evidence type="ECO:0000256" key="1">
    <source>
        <dbReference type="ARBA" id="ARBA00004127"/>
    </source>
</evidence>
<evidence type="ECO:0000313" key="7">
    <source>
        <dbReference type="EMBL" id="TXD34308.1"/>
    </source>
</evidence>
<dbReference type="GO" id="GO:0012505">
    <property type="term" value="C:endomembrane system"/>
    <property type="evidence" value="ECO:0007669"/>
    <property type="project" value="UniProtKB-SubCell"/>
</dbReference>
<evidence type="ECO:0000256" key="2">
    <source>
        <dbReference type="ARBA" id="ARBA00022692"/>
    </source>
</evidence>
<evidence type="ECO:0000256" key="5">
    <source>
        <dbReference type="SAM" id="Phobius"/>
    </source>
</evidence>